<comment type="caution">
    <text evidence="1">The sequence shown here is derived from an EMBL/GenBank/DDBJ whole genome shotgun (WGS) entry which is preliminary data.</text>
</comment>
<proteinExistence type="predicted"/>
<dbReference type="AlphaFoldDB" id="A0A4R2H3K1"/>
<dbReference type="Pfam" id="PF14433">
    <property type="entry name" value="SUKH-3"/>
    <property type="match status" value="1"/>
</dbReference>
<dbReference type="OrthoDB" id="3351204at2"/>
<evidence type="ECO:0000313" key="1">
    <source>
        <dbReference type="EMBL" id="TCO19084.1"/>
    </source>
</evidence>
<accession>A0A4R2H3K1</accession>
<dbReference type="RefSeq" id="WP_132213348.1">
    <property type="nucleotide sequence ID" value="NZ_SLWN01000014.1"/>
</dbReference>
<gene>
    <name evidence="1" type="ORF">EV652_11461</name>
</gene>
<dbReference type="InterPro" id="IPR025850">
    <property type="entry name" value="SUKH-3"/>
</dbReference>
<organism evidence="1 2">
    <name type="scientific">Kribbella steppae</name>
    <dbReference type="NCBI Taxonomy" id="2512223"/>
    <lineage>
        <taxon>Bacteria</taxon>
        <taxon>Bacillati</taxon>
        <taxon>Actinomycetota</taxon>
        <taxon>Actinomycetes</taxon>
        <taxon>Propionibacteriales</taxon>
        <taxon>Kribbellaceae</taxon>
        <taxon>Kribbella</taxon>
    </lineage>
</organism>
<keyword evidence="2" id="KW-1185">Reference proteome</keyword>
<name>A0A4R2H3K1_9ACTN</name>
<evidence type="ECO:0000313" key="2">
    <source>
        <dbReference type="Proteomes" id="UP000294508"/>
    </source>
</evidence>
<sequence>MDAGLLLSSAGWFPGRVIDVSRTEHAYESEGFTMHDAGLAVLQEFSELVVCGDDRRQCLWFDGERALRGRDSAWSHAYSEDSGRVLLPVGEYSHMVVLVDEAGGLWGGFDDSYGWLAGSVVELVHGLFIDPAQRSFDRQLPDER</sequence>
<dbReference type="Proteomes" id="UP000294508">
    <property type="component" value="Unassembled WGS sequence"/>
</dbReference>
<reference evidence="1 2" key="1">
    <citation type="journal article" date="2015" name="Stand. Genomic Sci.">
        <title>Genomic Encyclopedia of Bacterial and Archaeal Type Strains, Phase III: the genomes of soil and plant-associated and newly described type strains.</title>
        <authorList>
            <person name="Whitman W.B."/>
            <person name="Woyke T."/>
            <person name="Klenk H.P."/>
            <person name="Zhou Y."/>
            <person name="Lilburn T.G."/>
            <person name="Beck B.J."/>
            <person name="De Vos P."/>
            <person name="Vandamme P."/>
            <person name="Eisen J.A."/>
            <person name="Garrity G."/>
            <person name="Hugenholtz P."/>
            <person name="Kyrpides N.C."/>
        </authorList>
    </citation>
    <scope>NUCLEOTIDE SEQUENCE [LARGE SCALE GENOMIC DNA]</scope>
    <source>
        <strain evidence="1 2">VKM Ac-2572</strain>
    </source>
</reference>
<protein>
    <submittedName>
        <fullName evidence="1">SUKH-3 immunity protein of toxin-antitoxin system</fullName>
    </submittedName>
</protein>
<dbReference type="EMBL" id="SLWN01000014">
    <property type="protein sequence ID" value="TCO19084.1"/>
    <property type="molecule type" value="Genomic_DNA"/>
</dbReference>